<dbReference type="Proteomes" id="UP000023435">
    <property type="component" value="Unassembled WGS sequence"/>
</dbReference>
<keyword evidence="2" id="KW-0812">Transmembrane</keyword>
<name>A0A125MMW2_9GAMM</name>
<feature type="transmembrane region" description="Helical" evidence="2">
    <location>
        <begin position="22"/>
        <end position="43"/>
    </location>
</feature>
<gene>
    <name evidence="3" type="ORF">AZ78_2206</name>
</gene>
<protein>
    <submittedName>
        <fullName evidence="3">Uncharacterized protein</fullName>
    </submittedName>
</protein>
<dbReference type="AlphaFoldDB" id="A0A125MMW2"/>
<keyword evidence="4" id="KW-1185">Reference proteome</keyword>
<proteinExistence type="predicted"/>
<evidence type="ECO:0000256" key="2">
    <source>
        <dbReference type="SAM" id="Phobius"/>
    </source>
</evidence>
<reference evidence="3 4" key="1">
    <citation type="journal article" date="2014" name="Genome Announc.">
        <title>Draft Genome Sequence of Lysobacter capsici AZ78, a Bacterium Antagonistic to Plant-Pathogenic Oomycetes.</title>
        <authorList>
            <person name="Puopolo G."/>
            <person name="Sonego P."/>
            <person name="Engelen K."/>
            <person name="Pertot I."/>
        </authorList>
    </citation>
    <scope>NUCLEOTIDE SEQUENCE [LARGE SCALE GENOMIC DNA]</scope>
    <source>
        <strain evidence="3 4">AZ78</strain>
    </source>
</reference>
<dbReference type="RefSeq" id="WP_235592209.1">
    <property type="nucleotide sequence ID" value="NZ_JAJA02000001.1"/>
</dbReference>
<feature type="region of interest" description="Disordered" evidence="1">
    <location>
        <begin position="48"/>
        <end position="98"/>
    </location>
</feature>
<evidence type="ECO:0000256" key="1">
    <source>
        <dbReference type="SAM" id="MobiDB-lite"/>
    </source>
</evidence>
<evidence type="ECO:0000313" key="3">
    <source>
        <dbReference type="EMBL" id="KWS04656.1"/>
    </source>
</evidence>
<comment type="caution">
    <text evidence="3">The sequence shown here is derived from an EMBL/GenBank/DDBJ whole genome shotgun (WGS) entry which is preliminary data.</text>
</comment>
<dbReference type="EMBL" id="JAJA02000001">
    <property type="protein sequence ID" value="KWS04656.1"/>
    <property type="molecule type" value="Genomic_DNA"/>
</dbReference>
<keyword evidence="2" id="KW-1133">Transmembrane helix</keyword>
<accession>A0A125MMW2</accession>
<organism evidence="3 4">
    <name type="scientific">Lysobacter capsici AZ78</name>
    <dbReference type="NCBI Taxonomy" id="1444315"/>
    <lineage>
        <taxon>Bacteria</taxon>
        <taxon>Pseudomonadati</taxon>
        <taxon>Pseudomonadota</taxon>
        <taxon>Gammaproteobacteria</taxon>
        <taxon>Lysobacterales</taxon>
        <taxon>Lysobacteraceae</taxon>
        <taxon>Lysobacter</taxon>
    </lineage>
</organism>
<sequence>MSDTYTSGYKQDPRGPRAVWRVGGRSLVAILGLTLLAGAFVYASRRGPDEGAGAESTADARVHAAPTPSSARARDVGRDDSIPVARPRRAPQGIAQSPLRQQFEQARDLYSFAQSLRSRADAGEPEAIWLLTRVYDYCANYANAPVDYGNDTRAIEAMKLRTSAAMVAARSRVSSRCARFVPEDELSFSMILVKRVEAAKSGSLPAEASLLAAGKPLEKTEEYRNDLVERVVRSKDPEAYSALSPGMGIASSGRSAGFTRAAGTQFAELAWQLAACKLGQDCSAKGSLMTSYCANGGICSQDPEQDFAGFVYDAAIPRQGAQVVEEMVDSLTGEKRMVQ</sequence>
<evidence type="ECO:0000313" key="4">
    <source>
        <dbReference type="Proteomes" id="UP000023435"/>
    </source>
</evidence>
<keyword evidence="2" id="KW-0472">Membrane</keyword>
<feature type="compositionally biased region" description="Basic and acidic residues" evidence="1">
    <location>
        <begin position="72"/>
        <end position="81"/>
    </location>
</feature>